<organism evidence="2 3">
    <name type="scientific">Zasmidium cellare ATCC 36951</name>
    <dbReference type="NCBI Taxonomy" id="1080233"/>
    <lineage>
        <taxon>Eukaryota</taxon>
        <taxon>Fungi</taxon>
        <taxon>Dikarya</taxon>
        <taxon>Ascomycota</taxon>
        <taxon>Pezizomycotina</taxon>
        <taxon>Dothideomycetes</taxon>
        <taxon>Dothideomycetidae</taxon>
        <taxon>Mycosphaerellales</taxon>
        <taxon>Mycosphaerellaceae</taxon>
        <taxon>Zasmidium</taxon>
    </lineage>
</organism>
<evidence type="ECO:0000256" key="1">
    <source>
        <dbReference type="SAM" id="MobiDB-lite"/>
    </source>
</evidence>
<gene>
    <name evidence="2" type="ORF">M409DRAFT_19477</name>
</gene>
<dbReference type="EMBL" id="ML993585">
    <property type="protein sequence ID" value="KAF2170662.1"/>
    <property type="molecule type" value="Genomic_DNA"/>
</dbReference>
<evidence type="ECO:0000313" key="3">
    <source>
        <dbReference type="Proteomes" id="UP000799537"/>
    </source>
</evidence>
<sequence>MPYDWESGLVFDETVQHKHKTQCMAELLARSSHLNSSSTSTKKGTNTLYDTALRLLLAKVDCLEMDALKHIPGTLLGRIWNAAVRSSSSSFILWKHLARSGHFSNRHSKTVTAGCSNCNPLDLGAIMPLISSPSLSWVTHLSLETIQLSTSELTKLADLTSLRTLYLRVGPHQEPFPVDNIIRAWAASAKGCKAFGVLQMMFLDVSRPLSTWTFHYLNAFPALDTFALRTTSDQGPLELQADAYGWHGREKSKFLRHARKWLRARSDDERSRCYWSDCVLSFVKKQEDLNVAGDLPRLQVRCGAPHGGIFSCDELLCFKRDWEWVGPAPPSKAEVDKGRDGVEQPTKRRKLKASKRRNLDDLLAGF</sequence>
<dbReference type="Proteomes" id="UP000799537">
    <property type="component" value="Unassembled WGS sequence"/>
</dbReference>
<protein>
    <submittedName>
        <fullName evidence="2">Uncharacterized protein</fullName>
    </submittedName>
</protein>
<accession>A0A6A6CXS2</accession>
<feature type="compositionally biased region" description="Basic and acidic residues" evidence="1">
    <location>
        <begin position="333"/>
        <end position="346"/>
    </location>
</feature>
<reference evidence="2" key="1">
    <citation type="journal article" date="2020" name="Stud. Mycol.">
        <title>101 Dothideomycetes genomes: a test case for predicting lifestyles and emergence of pathogens.</title>
        <authorList>
            <person name="Haridas S."/>
            <person name="Albert R."/>
            <person name="Binder M."/>
            <person name="Bloem J."/>
            <person name="Labutti K."/>
            <person name="Salamov A."/>
            <person name="Andreopoulos B."/>
            <person name="Baker S."/>
            <person name="Barry K."/>
            <person name="Bills G."/>
            <person name="Bluhm B."/>
            <person name="Cannon C."/>
            <person name="Castanera R."/>
            <person name="Culley D."/>
            <person name="Daum C."/>
            <person name="Ezra D."/>
            <person name="Gonzalez J."/>
            <person name="Henrissat B."/>
            <person name="Kuo A."/>
            <person name="Liang C."/>
            <person name="Lipzen A."/>
            <person name="Lutzoni F."/>
            <person name="Magnuson J."/>
            <person name="Mondo S."/>
            <person name="Nolan M."/>
            <person name="Ohm R."/>
            <person name="Pangilinan J."/>
            <person name="Park H.-J."/>
            <person name="Ramirez L."/>
            <person name="Alfaro M."/>
            <person name="Sun H."/>
            <person name="Tritt A."/>
            <person name="Yoshinaga Y."/>
            <person name="Zwiers L.-H."/>
            <person name="Turgeon B."/>
            <person name="Goodwin S."/>
            <person name="Spatafora J."/>
            <person name="Crous P."/>
            <person name="Grigoriev I."/>
        </authorList>
    </citation>
    <scope>NUCLEOTIDE SEQUENCE</scope>
    <source>
        <strain evidence="2">ATCC 36951</strain>
    </source>
</reference>
<dbReference type="RefSeq" id="XP_033671551.1">
    <property type="nucleotide sequence ID" value="XM_033804953.1"/>
</dbReference>
<feature type="region of interest" description="Disordered" evidence="1">
    <location>
        <begin position="329"/>
        <end position="354"/>
    </location>
</feature>
<name>A0A6A6CXS2_ZASCE</name>
<dbReference type="GeneID" id="54558225"/>
<proteinExistence type="predicted"/>
<evidence type="ECO:0000313" key="2">
    <source>
        <dbReference type="EMBL" id="KAF2170662.1"/>
    </source>
</evidence>
<dbReference type="OrthoDB" id="5273928at2759"/>
<dbReference type="AlphaFoldDB" id="A0A6A6CXS2"/>
<keyword evidence="3" id="KW-1185">Reference proteome</keyword>